<dbReference type="Proteomes" id="UP000036681">
    <property type="component" value="Unplaced"/>
</dbReference>
<sequence length="219" mass="24160">MKDAFSSVIFVSVIARFASVFNFLGFGRDRFCSPKNCNDQTCRTLTRSTRQKKTISLPVEHTYTSPWRQHTQASTTQKILTKVLPRGILKGGGDQTPRSVSLNPPVRENTGPVKREGPCASNVERRGESAWKKPGAKQIEVKKNGLSAILTPINRFRERSPNVTIPRKPEQKNESRSVPDRATGNGINKPSTPNVGCNSSEMRAIRSAGLSGARTQQLD</sequence>
<keyword evidence="2" id="KW-1185">Reference proteome</keyword>
<dbReference type="WBParaSite" id="ALUE_0000719701-mRNA-1">
    <property type="protein sequence ID" value="ALUE_0000719701-mRNA-1"/>
    <property type="gene ID" value="ALUE_0000719701"/>
</dbReference>
<dbReference type="AlphaFoldDB" id="A0A0M3HVY0"/>
<accession>A0A0M3HVY0</accession>
<protein>
    <submittedName>
        <fullName evidence="3">Secreted protein</fullName>
    </submittedName>
</protein>
<feature type="compositionally biased region" description="Polar residues" evidence="1">
    <location>
        <begin position="185"/>
        <end position="201"/>
    </location>
</feature>
<proteinExistence type="predicted"/>
<reference evidence="3" key="1">
    <citation type="submission" date="2017-02" db="UniProtKB">
        <authorList>
            <consortium name="WormBaseParasite"/>
        </authorList>
    </citation>
    <scope>IDENTIFICATION</scope>
</reference>
<evidence type="ECO:0000313" key="2">
    <source>
        <dbReference type="Proteomes" id="UP000036681"/>
    </source>
</evidence>
<evidence type="ECO:0000256" key="1">
    <source>
        <dbReference type="SAM" id="MobiDB-lite"/>
    </source>
</evidence>
<evidence type="ECO:0000313" key="3">
    <source>
        <dbReference type="WBParaSite" id="ALUE_0000719701-mRNA-1"/>
    </source>
</evidence>
<feature type="compositionally biased region" description="Basic and acidic residues" evidence="1">
    <location>
        <begin position="167"/>
        <end position="179"/>
    </location>
</feature>
<organism evidence="2 3">
    <name type="scientific">Ascaris lumbricoides</name>
    <name type="common">Giant roundworm</name>
    <dbReference type="NCBI Taxonomy" id="6252"/>
    <lineage>
        <taxon>Eukaryota</taxon>
        <taxon>Metazoa</taxon>
        <taxon>Ecdysozoa</taxon>
        <taxon>Nematoda</taxon>
        <taxon>Chromadorea</taxon>
        <taxon>Rhabditida</taxon>
        <taxon>Spirurina</taxon>
        <taxon>Ascaridomorpha</taxon>
        <taxon>Ascaridoidea</taxon>
        <taxon>Ascarididae</taxon>
        <taxon>Ascaris</taxon>
    </lineage>
</organism>
<feature type="region of interest" description="Disordered" evidence="1">
    <location>
        <begin position="155"/>
        <end position="219"/>
    </location>
</feature>
<feature type="compositionally biased region" description="Basic and acidic residues" evidence="1">
    <location>
        <begin position="113"/>
        <end position="131"/>
    </location>
</feature>
<feature type="region of interest" description="Disordered" evidence="1">
    <location>
        <begin position="87"/>
        <end position="134"/>
    </location>
</feature>
<name>A0A0M3HVY0_ASCLU</name>